<name>A0A1G9Q0D6_9EURY</name>
<evidence type="ECO:0000313" key="3">
    <source>
        <dbReference type="Proteomes" id="UP000199451"/>
    </source>
</evidence>
<feature type="transmembrane region" description="Helical" evidence="1">
    <location>
        <begin position="106"/>
        <end position="130"/>
    </location>
</feature>
<organism evidence="2 3">
    <name type="scientific">Halogranum gelatinilyticum</name>
    <dbReference type="NCBI Taxonomy" id="660521"/>
    <lineage>
        <taxon>Archaea</taxon>
        <taxon>Methanobacteriati</taxon>
        <taxon>Methanobacteriota</taxon>
        <taxon>Stenosarchaea group</taxon>
        <taxon>Halobacteria</taxon>
        <taxon>Halobacteriales</taxon>
        <taxon>Haloferacaceae</taxon>
    </lineage>
</organism>
<keyword evidence="3" id="KW-1185">Reference proteome</keyword>
<dbReference type="AlphaFoldDB" id="A0A1G9Q0D6"/>
<dbReference type="Proteomes" id="UP000199451">
    <property type="component" value="Unassembled WGS sequence"/>
</dbReference>
<sequence length="140" mass="14486">MVSRRPTPRRLALLLGLVTFLAWTVERFLWELADVRVVLGVAVESASRVVLAAVAVATLGLVGWYAFVGRGLRPAATALVGPLAGVGAFLVLATAVLGPSSDSPTWLVYLALCAGGAVAGSVAYGLGVVVRRLKTRTESA</sequence>
<protein>
    <submittedName>
        <fullName evidence="2">Uncharacterized protein</fullName>
    </submittedName>
</protein>
<evidence type="ECO:0000256" key="1">
    <source>
        <dbReference type="SAM" id="Phobius"/>
    </source>
</evidence>
<dbReference type="EMBL" id="FNHL01000001">
    <property type="protein sequence ID" value="SDM04474.1"/>
    <property type="molecule type" value="Genomic_DNA"/>
</dbReference>
<evidence type="ECO:0000313" key="2">
    <source>
        <dbReference type="EMBL" id="SDM04474.1"/>
    </source>
</evidence>
<proteinExistence type="predicted"/>
<keyword evidence="1" id="KW-0472">Membrane</keyword>
<dbReference type="RefSeq" id="WP_089693979.1">
    <property type="nucleotide sequence ID" value="NZ_FNHL01000001.1"/>
</dbReference>
<keyword evidence="1" id="KW-1133">Transmembrane helix</keyword>
<keyword evidence="1" id="KW-0812">Transmembrane</keyword>
<feature type="transmembrane region" description="Helical" evidence="1">
    <location>
        <begin position="79"/>
        <end position="100"/>
    </location>
</feature>
<accession>A0A1G9Q0D6</accession>
<reference evidence="3" key="1">
    <citation type="submission" date="2016-10" db="EMBL/GenBank/DDBJ databases">
        <authorList>
            <person name="Varghese N."/>
            <person name="Submissions S."/>
        </authorList>
    </citation>
    <scope>NUCLEOTIDE SEQUENCE [LARGE SCALE GENOMIC DNA]</scope>
    <source>
        <strain evidence="3">CGMCC 1.10119</strain>
    </source>
</reference>
<dbReference type="OrthoDB" id="382838at2157"/>
<gene>
    <name evidence="2" type="ORF">SAMN04487949_0629</name>
</gene>
<feature type="transmembrane region" description="Helical" evidence="1">
    <location>
        <begin position="46"/>
        <end position="67"/>
    </location>
</feature>